<gene>
    <name evidence="8" type="ORF">C7M84_005139</name>
</gene>
<keyword evidence="9" id="KW-1185">Reference proteome</keyword>
<evidence type="ECO:0000256" key="1">
    <source>
        <dbReference type="ARBA" id="ARBA00004370"/>
    </source>
</evidence>
<dbReference type="Proteomes" id="UP000283509">
    <property type="component" value="Unassembled WGS sequence"/>
</dbReference>
<comment type="subcellular location">
    <subcellularLocation>
        <location evidence="1">Membrane</location>
    </subcellularLocation>
</comment>
<dbReference type="PANTHER" id="PTHR33966">
    <property type="entry name" value="PROTEIN ODR-4 HOMOLOG"/>
    <property type="match status" value="1"/>
</dbReference>
<evidence type="ECO:0000256" key="6">
    <source>
        <dbReference type="SAM" id="MobiDB-lite"/>
    </source>
</evidence>
<protein>
    <recommendedName>
        <fullName evidence="10">Protein odr-4 homolog</fullName>
    </recommendedName>
</protein>
<reference evidence="8 9" key="2">
    <citation type="submission" date="2019-01" db="EMBL/GenBank/DDBJ databases">
        <title>The decoding of complex shrimp genome reveals the adaptation for benthos swimmer, frequently molting mechanism and breeding impact on genome.</title>
        <authorList>
            <person name="Sun Y."/>
            <person name="Gao Y."/>
            <person name="Yu Y."/>
        </authorList>
    </citation>
    <scope>NUCLEOTIDE SEQUENCE [LARGE SCALE GENOMIC DNA]</scope>
    <source>
        <tissue evidence="8">Muscle</tissue>
    </source>
</reference>
<feature type="compositionally biased region" description="Acidic residues" evidence="6">
    <location>
        <begin position="51"/>
        <end position="61"/>
    </location>
</feature>
<feature type="region of interest" description="Disordered" evidence="6">
    <location>
        <begin position="427"/>
        <end position="446"/>
    </location>
</feature>
<sequence>MMGRTVIAEESLQERLTALAKVGTFQIGLLIGQNARDRDYLVHLAPTPIPDEGDLSSEEEDAVPHSPKTEHGKSKVPESIPKVVDAIVAQHTRQVVRMLPGGLDVIGLFVVTPQSDYDTSQSQSKIRSILGAVHRTAAKILLETAELRSEKIILHVCTQTFKCTVKTVDVSPTAVGIQNSAELRFHRGGVKWQQISYSYNINLNFWLPKDKSPQSLYKMILSLIKPWAQSVTKSLILIDSELQNSYDFLDPYAEEKQTKKKGTGSSVRGGMADLSPPKVFTAEILDSGAPLAVEGPGSGLEESSGNVRLAGTVAGLAFVHSKATVGEARSSVLVDLVRSVVARWEMHCDSLVEEPPSHLVGPIIHEPPRRVFLEGGGLPVSLCDYLFPGDNTTDACQSAKELLGLTVRSEHVDDTLETLADATEVMDSGEGGVGEGPRLGSDRSSASSTCPVSYILLASGVAALGIAFSYVTLQSSKA</sequence>
<evidence type="ECO:0000256" key="2">
    <source>
        <dbReference type="ARBA" id="ARBA00010131"/>
    </source>
</evidence>
<dbReference type="PANTHER" id="PTHR33966:SF1">
    <property type="entry name" value="PROTEIN ODR-4 HOMOLOG"/>
    <property type="match status" value="1"/>
</dbReference>
<keyword evidence="5 7" id="KW-0472">Membrane</keyword>
<dbReference type="GO" id="GO:0016020">
    <property type="term" value="C:membrane"/>
    <property type="evidence" value="ECO:0007669"/>
    <property type="project" value="UniProtKB-SubCell"/>
</dbReference>
<evidence type="ECO:0000256" key="3">
    <source>
        <dbReference type="ARBA" id="ARBA00022692"/>
    </source>
</evidence>
<evidence type="ECO:0000256" key="5">
    <source>
        <dbReference type="ARBA" id="ARBA00023136"/>
    </source>
</evidence>
<feature type="transmembrane region" description="Helical" evidence="7">
    <location>
        <begin position="452"/>
        <end position="473"/>
    </location>
</feature>
<proteinExistence type="inferred from homology"/>
<dbReference type="GO" id="GO:0012505">
    <property type="term" value="C:endomembrane system"/>
    <property type="evidence" value="ECO:0007669"/>
    <property type="project" value="TreeGrafter"/>
</dbReference>
<dbReference type="InterPro" id="IPR029454">
    <property type="entry name" value="ODR-4-like"/>
</dbReference>
<dbReference type="OrthoDB" id="21458at2759"/>
<name>A0A423TIG6_PENVA</name>
<evidence type="ECO:0008006" key="10">
    <source>
        <dbReference type="Google" id="ProtNLM"/>
    </source>
</evidence>
<reference evidence="8 9" key="1">
    <citation type="submission" date="2018-04" db="EMBL/GenBank/DDBJ databases">
        <authorList>
            <person name="Zhang X."/>
            <person name="Yuan J."/>
            <person name="Li F."/>
            <person name="Xiang J."/>
        </authorList>
    </citation>
    <scope>NUCLEOTIDE SEQUENCE [LARGE SCALE GENOMIC DNA]</scope>
    <source>
        <tissue evidence="8">Muscle</tissue>
    </source>
</reference>
<evidence type="ECO:0000313" key="8">
    <source>
        <dbReference type="EMBL" id="ROT76245.1"/>
    </source>
</evidence>
<organism evidence="8 9">
    <name type="scientific">Penaeus vannamei</name>
    <name type="common">Whiteleg shrimp</name>
    <name type="synonym">Litopenaeus vannamei</name>
    <dbReference type="NCBI Taxonomy" id="6689"/>
    <lineage>
        <taxon>Eukaryota</taxon>
        <taxon>Metazoa</taxon>
        <taxon>Ecdysozoa</taxon>
        <taxon>Arthropoda</taxon>
        <taxon>Crustacea</taxon>
        <taxon>Multicrustacea</taxon>
        <taxon>Malacostraca</taxon>
        <taxon>Eumalacostraca</taxon>
        <taxon>Eucarida</taxon>
        <taxon>Decapoda</taxon>
        <taxon>Dendrobranchiata</taxon>
        <taxon>Penaeoidea</taxon>
        <taxon>Penaeidae</taxon>
        <taxon>Penaeus</taxon>
    </lineage>
</organism>
<evidence type="ECO:0000256" key="4">
    <source>
        <dbReference type="ARBA" id="ARBA00022989"/>
    </source>
</evidence>
<dbReference type="AlphaFoldDB" id="A0A423TIG6"/>
<evidence type="ECO:0000256" key="7">
    <source>
        <dbReference type="SAM" id="Phobius"/>
    </source>
</evidence>
<dbReference type="STRING" id="6689.A0A423TIG6"/>
<feature type="compositionally biased region" description="Basic and acidic residues" evidence="6">
    <location>
        <begin position="67"/>
        <end position="76"/>
    </location>
</feature>
<feature type="region of interest" description="Disordered" evidence="6">
    <location>
        <begin position="47"/>
        <end position="76"/>
    </location>
</feature>
<evidence type="ECO:0000313" key="9">
    <source>
        <dbReference type="Proteomes" id="UP000283509"/>
    </source>
</evidence>
<dbReference type="EMBL" id="QCYY01001677">
    <property type="protein sequence ID" value="ROT76245.1"/>
    <property type="molecule type" value="Genomic_DNA"/>
</dbReference>
<keyword evidence="3 7" id="KW-0812">Transmembrane</keyword>
<dbReference type="GO" id="GO:0008104">
    <property type="term" value="P:intracellular protein localization"/>
    <property type="evidence" value="ECO:0007669"/>
    <property type="project" value="TreeGrafter"/>
</dbReference>
<dbReference type="Pfam" id="PF14778">
    <property type="entry name" value="ODR4-like"/>
    <property type="match status" value="1"/>
</dbReference>
<comment type="caution">
    <text evidence="8">The sequence shown here is derived from an EMBL/GenBank/DDBJ whole genome shotgun (WGS) entry which is preliminary data.</text>
</comment>
<accession>A0A423TIG6</accession>
<comment type="similarity">
    <text evidence="2">Belongs to the ODR-4 family.</text>
</comment>
<keyword evidence="4 7" id="KW-1133">Transmembrane helix</keyword>